<feature type="signal peptide" evidence="5">
    <location>
        <begin position="1"/>
        <end position="22"/>
    </location>
</feature>
<evidence type="ECO:0000256" key="3">
    <source>
        <dbReference type="PIRSR" id="PIRSR603782-2"/>
    </source>
</evidence>
<evidence type="ECO:0000256" key="2">
    <source>
        <dbReference type="PIRSR" id="PIRSR603782-1"/>
    </source>
</evidence>
<dbReference type="EMBL" id="AP017378">
    <property type="protein sequence ID" value="BBD06791.1"/>
    <property type="molecule type" value="Genomic_DNA"/>
</dbReference>
<dbReference type="Proteomes" id="UP000269883">
    <property type="component" value="Chromosome"/>
</dbReference>
<keyword evidence="2" id="KW-0186">Copper</keyword>
<dbReference type="Pfam" id="PF02630">
    <property type="entry name" value="SCO1-SenC"/>
    <property type="match status" value="1"/>
</dbReference>
<evidence type="ECO:0000256" key="5">
    <source>
        <dbReference type="SAM" id="SignalP"/>
    </source>
</evidence>
<dbReference type="KEGG" id="dfl:DFE_0065"/>
<dbReference type="PANTHER" id="PTHR12151:SF8">
    <property type="entry name" value="THIOREDOXIN DOMAIN-CONTAINING PROTEIN"/>
    <property type="match status" value="1"/>
</dbReference>
<evidence type="ECO:0000313" key="6">
    <source>
        <dbReference type="EMBL" id="BBD06791.1"/>
    </source>
</evidence>
<evidence type="ECO:0000256" key="4">
    <source>
        <dbReference type="SAM" id="Phobius"/>
    </source>
</evidence>
<gene>
    <name evidence="6" type="ORF">DFE_0065</name>
</gene>
<dbReference type="Gene3D" id="3.40.30.10">
    <property type="entry name" value="Glutaredoxin"/>
    <property type="match status" value="1"/>
</dbReference>
<dbReference type="InterPro" id="IPR036249">
    <property type="entry name" value="Thioredoxin-like_sf"/>
</dbReference>
<dbReference type="RefSeq" id="WP_232034825.1">
    <property type="nucleotide sequence ID" value="NZ_AP017378.1"/>
</dbReference>
<comment type="similarity">
    <text evidence="1">Belongs to the SCO1/2 family.</text>
</comment>
<proteinExistence type="inferred from homology"/>
<dbReference type="PROSITE" id="PS51257">
    <property type="entry name" value="PROKAR_LIPOPROTEIN"/>
    <property type="match status" value="1"/>
</dbReference>
<dbReference type="PANTHER" id="PTHR12151">
    <property type="entry name" value="ELECTRON TRANSPORT PROTIN SCO1/SENC FAMILY MEMBER"/>
    <property type="match status" value="1"/>
</dbReference>
<feature type="binding site" evidence="2">
    <location>
        <position position="142"/>
    </location>
    <ligand>
        <name>Cu cation</name>
        <dbReference type="ChEBI" id="CHEBI:23378"/>
    </ligand>
</feature>
<feature type="transmembrane region" description="Helical" evidence="4">
    <location>
        <begin position="294"/>
        <end position="316"/>
    </location>
</feature>
<dbReference type="AlphaFoldDB" id="A0A2Z6AU88"/>
<dbReference type="GO" id="GO:0046872">
    <property type="term" value="F:metal ion binding"/>
    <property type="evidence" value="ECO:0007669"/>
    <property type="project" value="UniProtKB-KW"/>
</dbReference>
<sequence>MRVPAMLAVVLVTVACLGVSIAAGVPTEQSHEAMVSEGAHAIGDAPAKASLSMDDMDMQGMDMQGVSDDAQAVPAKPHDHEAMMAKAEQEGPPVGVIEHLGAFLPGDAWFTDSTGQRVNLRELVGNTPTILLPVYYSCPNVCHILQSSFARILPQVNLVPGEEIQVISLSFDERDSPRTSANSKRNFAMALGAKFPPEYWHFLSGDKQNIHRAMEAVGFRFKRVDQDFAHPVVIIAVAPGGKIVRYLYGTDFLPFDVTMAATEAAEGKTGLSVKRMLSYCFNYDPEGRRYTFDLMRVAGVSILSFIAIMLIILFSVGRKKKRR</sequence>
<dbReference type="CDD" id="cd02968">
    <property type="entry name" value="SCO"/>
    <property type="match status" value="1"/>
</dbReference>
<evidence type="ECO:0000313" key="7">
    <source>
        <dbReference type="Proteomes" id="UP000269883"/>
    </source>
</evidence>
<keyword evidence="2" id="KW-0479">Metal-binding</keyword>
<feature type="chain" id="PRO_5016458174" evidence="5">
    <location>
        <begin position="23"/>
        <end position="323"/>
    </location>
</feature>
<name>A0A2Z6AU88_9BACT</name>
<feature type="binding site" evidence="2">
    <location>
        <position position="138"/>
    </location>
    <ligand>
        <name>Cu cation</name>
        <dbReference type="ChEBI" id="CHEBI:23378"/>
    </ligand>
</feature>
<evidence type="ECO:0000256" key="1">
    <source>
        <dbReference type="ARBA" id="ARBA00010996"/>
    </source>
</evidence>
<organism evidence="6 7">
    <name type="scientific">Desulfovibrio ferrophilus</name>
    <dbReference type="NCBI Taxonomy" id="241368"/>
    <lineage>
        <taxon>Bacteria</taxon>
        <taxon>Pseudomonadati</taxon>
        <taxon>Thermodesulfobacteriota</taxon>
        <taxon>Desulfovibrionia</taxon>
        <taxon>Desulfovibrionales</taxon>
        <taxon>Desulfovibrionaceae</taxon>
        <taxon>Desulfovibrio</taxon>
    </lineage>
</organism>
<keyword evidence="7" id="KW-1185">Reference proteome</keyword>
<accession>A0A2Z6AU88</accession>
<keyword evidence="5" id="KW-0732">Signal</keyword>
<keyword evidence="3" id="KW-1015">Disulfide bond</keyword>
<keyword evidence="4" id="KW-0812">Transmembrane</keyword>
<keyword evidence="4" id="KW-0472">Membrane</keyword>
<keyword evidence="4" id="KW-1133">Transmembrane helix</keyword>
<reference evidence="6 7" key="1">
    <citation type="journal article" date="2018" name="Sci. Adv.">
        <title>Multi-heme cytochromes provide a pathway for survival in energy-limited environments.</title>
        <authorList>
            <person name="Deng X."/>
            <person name="Dohmae N."/>
            <person name="Nealson K.H."/>
            <person name="Hashimoto K."/>
            <person name="Okamoto A."/>
        </authorList>
    </citation>
    <scope>NUCLEOTIDE SEQUENCE [LARGE SCALE GENOMIC DNA]</scope>
    <source>
        <strain evidence="6 7">IS5</strain>
    </source>
</reference>
<protein>
    <submittedName>
        <fullName evidence="6">Uncharacterized protein SCO1/SenC/PrrC</fullName>
    </submittedName>
</protein>
<dbReference type="InterPro" id="IPR003782">
    <property type="entry name" value="SCO1/SenC"/>
</dbReference>
<dbReference type="SUPFAM" id="SSF52833">
    <property type="entry name" value="Thioredoxin-like"/>
    <property type="match status" value="1"/>
</dbReference>
<feature type="disulfide bond" description="Redox-active" evidence="3">
    <location>
        <begin position="138"/>
        <end position="142"/>
    </location>
</feature>